<proteinExistence type="predicted"/>
<dbReference type="PIRSF" id="PIRSF018637">
    <property type="entry name" value="TrmK"/>
    <property type="match status" value="1"/>
</dbReference>
<keyword evidence="1" id="KW-0489">Methyltransferase</keyword>
<evidence type="ECO:0000313" key="2">
    <source>
        <dbReference type="Proteomes" id="UP000501830"/>
    </source>
</evidence>
<dbReference type="Pfam" id="PF04816">
    <property type="entry name" value="TrmK"/>
    <property type="match status" value="1"/>
</dbReference>
<dbReference type="PANTHER" id="PTHR38451">
    <property type="entry name" value="TRNA (ADENINE(22)-N(1))-METHYLTRANSFERASE"/>
    <property type="match status" value="1"/>
</dbReference>
<organism evidence="1 2">
    <name type="scientific">Jeotgalibaca porci</name>
    <dbReference type="NCBI Taxonomy" id="1868793"/>
    <lineage>
        <taxon>Bacteria</taxon>
        <taxon>Bacillati</taxon>
        <taxon>Bacillota</taxon>
        <taxon>Bacilli</taxon>
        <taxon>Lactobacillales</taxon>
        <taxon>Carnobacteriaceae</taxon>
        <taxon>Jeotgalibaca</taxon>
    </lineage>
</organism>
<sequence>MNENQLSKRLETAASYVEKGARLADIGSDHAYLPCNLAQKGLIEFGIAGEVVLGPFSSAKKQIAASRLEGTVEARLGNGLEVIESNDRIDTITICGMGGDLIARILDAGFEEGKLDNVKRLILQPNNAEMKLRHWLTDNNFEIMTETILEENSKIYEIIIAEPATEVSKLSSEDYLFGKFLRSEKNAIFVRKWESEIQKYEYILRSLEQSHRDIAEKKAEVLRMIEIIEEEIK</sequence>
<dbReference type="GO" id="GO:0032259">
    <property type="term" value="P:methylation"/>
    <property type="evidence" value="ECO:0007669"/>
    <property type="project" value="UniProtKB-KW"/>
</dbReference>
<dbReference type="Gene3D" id="1.10.287.1890">
    <property type="match status" value="1"/>
</dbReference>
<accession>A0A6G7WK24</accession>
<reference evidence="1 2" key="1">
    <citation type="journal article" date="2017" name="Int. J. Syst. Evol. Microbiol.">
        <title>Jeotgalibaca porci sp. nov. and Jeotgalibaca arthritidis sp. nov., isolated from pigs, and emended description of the genus Jeotgalibaca.</title>
        <authorList>
            <person name="Zamora L."/>
            <person name="Perez-Sancho M."/>
            <person name="Dominguez L."/>
            <person name="Fernandez-Garayzabal J.F."/>
            <person name="Vela A.I."/>
        </authorList>
    </citation>
    <scope>NUCLEOTIDE SEQUENCE [LARGE SCALE GENOMIC DNA]</scope>
    <source>
        <strain evidence="1 2">CCUG 69148</strain>
    </source>
</reference>
<dbReference type="RefSeq" id="WP_166063600.1">
    <property type="nucleotide sequence ID" value="NZ_CP049889.1"/>
</dbReference>
<keyword evidence="2" id="KW-1185">Reference proteome</keyword>
<dbReference type="InterPro" id="IPR006901">
    <property type="entry name" value="TrmK"/>
</dbReference>
<dbReference type="GO" id="GO:0160105">
    <property type="term" value="F:tRNA (adenine(22)-N1)-methyltransferase activity"/>
    <property type="evidence" value="ECO:0007669"/>
    <property type="project" value="InterPro"/>
</dbReference>
<evidence type="ECO:0000313" key="1">
    <source>
        <dbReference type="EMBL" id="QIK52567.1"/>
    </source>
</evidence>
<keyword evidence="1" id="KW-0808">Transferase</keyword>
<dbReference type="EMBL" id="CP049889">
    <property type="protein sequence ID" value="QIK52567.1"/>
    <property type="molecule type" value="Genomic_DNA"/>
</dbReference>
<dbReference type="KEGG" id="jpo:G7058_11200"/>
<dbReference type="Gene3D" id="3.40.50.150">
    <property type="entry name" value="Vaccinia Virus protein VP39"/>
    <property type="match status" value="1"/>
</dbReference>
<protein>
    <submittedName>
        <fullName evidence="1">tRNA (Adenine-N(1))-methyltransferase</fullName>
    </submittedName>
</protein>
<name>A0A6G7WK24_9LACT</name>
<dbReference type="GeneID" id="94553855"/>
<dbReference type="AlphaFoldDB" id="A0A6G7WK24"/>
<dbReference type="InterPro" id="IPR029063">
    <property type="entry name" value="SAM-dependent_MTases_sf"/>
</dbReference>
<gene>
    <name evidence="1" type="ORF">G7058_11200</name>
</gene>
<dbReference type="Proteomes" id="UP000501830">
    <property type="component" value="Chromosome"/>
</dbReference>
<dbReference type="SUPFAM" id="SSF53335">
    <property type="entry name" value="S-adenosyl-L-methionine-dependent methyltransferases"/>
    <property type="match status" value="1"/>
</dbReference>
<dbReference type="PANTHER" id="PTHR38451:SF1">
    <property type="entry name" value="TRNA (ADENINE(22)-N(1))-METHYLTRANSFERASE"/>
    <property type="match status" value="1"/>
</dbReference>